<comment type="similarity">
    <text evidence="2">Belongs to the cation transport ATPase (P-type) (TC 3.A.3) family. Type IIA subfamily.</text>
</comment>
<feature type="transmembrane region" description="Helical" evidence="12">
    <location>
        <begin position="735"/>
        <end position="756"/>
    </location>
</feature>
<comment type="caution">
    <text evidence="14">The sequence shown here is derived from an EMBL/GenBank/DDBJ whole genome shotgun (WGS) entry which is preliminary data.</text>
</comment>
<dbReference type="EMBL" id="JACRJB010000009">
    <property type="protein sequence ID" value="MBI5128395.1"/>
    <property type="molecule type" value="Genomic_DNA"/>
</dbReference>
<dbReference type="GO" id="GO:0006883">
    <property type="term" value="P:intracellular sodium ion homeostasis"/>
    <property type="evidence" value="ECO:0007669"/>
    <property type="project" value="TreeGrafter"/>
</dbReference>
<keyword evidence="11 12" id="KW-0472">Membrane</keyword>
<dbReference type="InterPro" id="IPR008250">
    <property type="entry name" value="ATPase_P-typ_transduc_dom_A_sf"/>
</dbReference>
<reference evidence="14" key="1">
    <citation type="submission" date="2020-07" db="EMBL/GenBank/DDBJ databases">
        <title>Huge and variable diversity of episymbiotic CPR bacteria and DPANN archaea in groundwater ecosystems.</title>
        <authorList>
            <person name="He C.Y."/>
            <person name="Keren R."/>
            <person name="Whittaker M."/>
            <person name="Farag I.F."/>
            <person name="Doudna J."/>
            <person name="Cate J.H.D."/>
            <person name="Banfield J.F."/>
        </authorList>
    </citation>
    <scope>NUCLEOTIDE SEQUENCE</scope>
    <source>
        <strain evidence="14">NC_groundwater_1818_Pr3_B-0.1um_66_35</strain>
    </source>
</reference>
<dbReference type="Gene3D" id="2.70.150.10">
    <property type="entry name" value="Calcium-transporting ATPase, cytoplasmic transduction domain A"/>
    <property type="match status" value="1"/>
</dbReference>
<feature type="transmembrane region" description="Helical" evidence="12">
    <location>
        <begin position="777"/>
        <end position="800"/>
    </location>
</feature>
<evidence type="ECO:0000256" key="1">
    <source>
        <dbReference type="ARBA" id="ARBA00004651"/>
    </source>
</evidence>
<dbReference type="InterPro" id="IPR023299">
    <property type="entry name" value="ATPase_P-typ_cyto_dom_N"/>
</dbReference>
<evidence type="ECO:0000256" key="6">
    <source>
        <dbReference type="ARBA" id="ARBA00022741"/>
    </source>
</evidence>
<evidence type="ECO:0000256" key="7">
    <source>
        <dbReference type="ARBA" id="ARBA00022840"/>
    </source>
</evidence>
<feature type="transmembrane region" description="Helical" evidence="12">
    <location>
        <begin position="704"/>
        <end position="729"/>
    </location>
</feature>
<dbReference type="InterPro" id="IPR018303">
    <property type="entry name" value="ATPase_P-typ_P_site"/>
</dbReference>
<dbReference type="InterPro" id="IPR044492">
    <property type="entry name" value="P_typ_ATPase_HD_dom"/>
</dbReference>
<keyword evidence="5 12" id="KW-0812">Transmembrane</keyword>
<dbReference type="GO" id="GO:0030007">
    <property type="term" value="P:intracellular potassium ion homeostasis"/>
    <property type="evidence" value="ECO:0007669"/>
    <property type="project" value="TreeGrafter"/>
</dbReference>
<evidence type="ECO:0000313" key="15">
    <source>
        <dbReference type="Proteomes" id="UP000782519"/>
    </source>
</evidence>
<evidence type="ECO:0000256" key="9">
    <source>
        <dbReference type="ARBA" id="ARBA00022967"/>
    </source>
</evidence>
<dbReference type="GO" id="GO:0005524">
    <property type="term" value="F:ATP binding"/>
    <property type="evidence" value="ECO:0007669"/>
    <property type="project" value="UniProtKB-KW"/>
</dbReference>
<dbReference type="PRINTS" id="PR00119">
    <property type="entry name" value="CATATPASE"/>
</dbReference>
<keyword evidence="8" id="KW-0460">Magnesium</keyword>
<dbReference type="InterPro" id="IPR023298">
    <property type="entry name" value="ATPase_P-typ_TM_dom_sf"/>
</dbReference>
<dbReference type="PROSITE" id="PS00154">
    <property type="entry name" value="ATPASE_E1_E2"/>
    <property type="match status" value="1"/>
</dbReference>
<evidence type="ECO:0000256" key="5">
    <source>
        <dbReference type="ARBA" id="ARBA00022692"/>
    </source>
</evidence>
<feature type="transmembrane region" description="Helical" evidence="12">
    <location>
        <begin position="261"/>
        <end position="282"/>
    </location>
</feature>
<evidence type="ECO:0000256" key="12">
    <source>
        <dbReference type="SAM" id="Phobius"/>
    </source>
</evidence>
<dbReference type="SUPFAM" id="SSF56784">
    <property type="entry name" value="HAD-like"/>
    <property type="match status" value="1"/>
</dbReference>
<dbReference type="Pfam" id="PF13246">
    <property type="entry name" value="Cation_ATPase"/>
    <property type="match status" value="1"/>
</dbReference>
<dbReference type="InterPro" id="IPR036412">
    <property type="entry name" value="HAD-like_sf"/>
</dbReference>
<dbReference type="InterPro" id="IPR023214">
    <property type="entry name" value="HAD_sf"/>
</dbReference>
<organism evidence="14 15">
    <name type="scientific">Rhodopseudomonas palustris</name>
    <dbReference type="NCBI Taxonomy" id="1076"/>
    <lineage>
        <taxon>Bacteria</taxon>
        <taxon>Pseudomonadati</taxon>
        <taxon>Pseudomonadota</taxon>
        <taxon>Alphaproteobacteria</taxon>
        <taxon>Hyphomicrobiales</taxon>
        <taxon>Nitrobacteraceae</taxon>
        <taxon>Rhodopseudomonas</taxon>
    </lineage>
</organism>
<keyword evidence="3" id="KW-1003">Cell membrane</keyword>
<dbReference type="GO" id="GO:1990573">
    <property type="term" value="P:potassium ion import across plasma membrane"/>
    <property type="evidence" value="ECO:0007669"/>
    <property type="project" value="TreeGrafter"/>
</dbReference>
<dbReference type="GO" id="GO:0005391">
    <property type="term" value="F:P-type sodium:potassium-exchanging transporter activity"/>
    <property type="evidence" value="ECO:0007669"/>
    <property type="project" value="TreeGrafter"/>
</dbReference>
<dbReference type="Pfam" id="PF00690">
    <property type="entry name" value="Cation_ATPase_N"/>
    <property type="match status" value="1"/>
</dbReference>
<dbReference type="SUPFAM" id="SSF81660">
    <property type="entry name" value="Metal cation-transporting ATPase, ATP-binding domain N"/>
    <property type="match status" value="1"/>
</dbReference>
<dbReference type="FunFam" id="2.70.150.10:FF:000160">
    <property type="entry name" value="Sarcoplasmic/endoplasmic reticulum calcium ATPase 1"/>
    <property type="match status" value="1"/>
</dbReference>
<evidence type="ECO:0000256" key="10">
    <source>
        <dbReference type="ARBA" id="ARBA00022989"/>
    </source>
</evidence>
<keyword evidence="10 12" id="KW-1133">Transmembrane helix</keyword>
<keyword evidence="7" id="KW-0067">ATP-binding</keyword>
<dbReference type="InterPro" id="IPR004014">
    <property type="entry name" value="ATPase_P-typ_cation-transptr_N"/>
</dbReference>
<dbReference type="GO" id="GO:0016887">
    <property type="term" value="F:ATP hydrolysis activity"/>
    <property type="evidence" value="ECO:0007669"/>
    <property type="project" value="InterPro"/>
</dbReference>
<dbReference type="InterPro" id="IPR059000">
    <property type="entry name" value="ATPase_P-type_domA"/>
</dbReference>
<dbReference type="SUPFAM" id="SSF81665">
    <property type="entry name" value="Calcium ATPase, transmembrane domain M"/>
    <property type="match status" value="1"/>
</dbReference>
<dbReference type="SMART" id="SM00831">
    <property type="entry name" value="Cation_ATPase_N"/>
    <property type="match status" value="1"/>
</dbReference>
<dbReference type="CDD" id="cd02080">
    <property type="entry name" value="P-type_ATPase_cation"/>
    <property type="match status" value="1"/>
</dbReference>
<dbReference type="Proteomes" id="UP000782519">
    <property type="component" value="Unassembled WGS sequence"/>
</dbReference>
<feature type="transmembrane region" description="Helical" evidence="12">
    <location>
        <begin position="812"/>
        <end position="830"/>
    </location>
</feature>
<dbReference type="GO" id="GO:1902600">
    <property type="term" value="P:proton transmembrane transport"/>
    <property type="evidence" value="ECO:0007669"/>
    <property type="project" value="TreeGrafter"/>
</dbReference>
<feature type="transmembrane region" description="Helical" evidence="12">
    <location>
        <begin position="97"/>
        <end position="113"/>
    </location>
</feature>
<dbReference type="SFLD" id="SFLDG00002">
    <property type="entry name" value="C1.7:_P-type_atpase_like"/>
    <property type="match status" value="1"/>
</dbReference>
<dbReference type="Pfam" id="PF00689">
    <property type="entry name" value="Cation_ATPase_C"/>
    <property type="match status" value="1"/>
</dbReference>
<dbReference type="AlphaFoldDB" id="A0A933RTN3"/>
<dbReference type="GO" id="GO:0036376">
    <property type="term" value="P:sodium ion export across plasma membrane"/>
    <property type="evidence" value="ECO:0007669"/>
    <property type="project" value="TreeGrafter"/>
</dbReference>
<feature type="transmembrane region" description="Helical" evidence="12">
    <location>
        <begin position="842"/>
        <end position="864"/>
    </location>
</feature>
<dbReference type="SFLD" id="SFLDS00003">
    <property type="entry name" value="Haloacid_Dehalogenase"/>
    <property type="match status" value="1"/>
</dbReference>
<dbReference type="SUPFAM" id="SSF81653">
    <property type="entry name" value="Calcium ATPase, transduction domain A"/>
    <property type="match status" value="1"/>
</dbReference>
<dbReference type="FunFam" id="3.40.50.1000:FF:000001">
    <property type="entry name" value="Phospholipid-transporting ATPase IC"/>
    <property type="match status" value="1"/>
</dbReference>
<comment type="subcellular location">
    <subcellularLocation>
        <location evidence="1">Cell membrane</location>
        <topology evidence="1">Multi-pass membrane protein</topology>
    </subcellularLocation>
</comment>
<keyword evidence="9" id="KW-1278">Translocase</keyword>
<feature type="domain" description="Cation-transporting P-type ATPase N-terminal" evidence="13">
    <location>
        <begin position="20"/>
        <end position="93"/>
    </location>
</feature>
<feature type="transmembrane region" description="Helical" evidence="12">
    <location>
        <begin position="69"/>
        <end position="91"/>
    </location>
</feature>
<gene>
    <name evidence="14" type="ORF">HZA66_03050</name>
</gene>
<dbReference type="Gene3D" id="1.20.1110.10">
    <property type="entry name" value="Calcium-transporting ATPase, transmembrane domain"/>
    <property type="match status" value="1"/>
</dbReference>
<keyword evidence="4" id="KW-0597">Phosphoprotein</keyword>
<protein>
    <submittedName>
        <fullName evidence="14">Cation-transporting P-type ATPase</fullName>
    </submittedName>
</protein>
<dbReference type="NCBIfam" id="TIGR01494">
    <property type="entry name" value="ATPase_P-type"/>
    <property type="match status" value="2"/>
</dbReference>
<dbReference type="FunFam" id="3.40.50.1000:FF:000028">
    <property type="entry name" value="Calcium-transporting P-type ATPase, putative"/>
    <property type="match status" value="1"/>
</dbReference>
<name>A0A933RTN3_RHOPL</name>
<accession>A0A933RTN3</accession>
<sequence length="913" mass="97366">MTMPMDAAIKGPNDEASEEMWHAVDADRVLALLSTERGGLSSAEAARRLSTYGPNALPEAARRHPLLRFLAQFHNTLIYFLLAAAVAAAILGHRIDAAVIVAVVTINAIVGFIQEDKAEKALAAIKKMISPRAHAWRDGHRIVVPAEDLVPGDVVMIEAGDRVPADLRLTRARGLLIDEAMLTGESVASEKHDQPAAPNAPLGDRLCMAFSGTLVSAGQGFGVVVATGERTEIGRISTLIQGVEQLTTPLLGQINQFGQRFTWVAITAAAAIFAFATLVRGYDWPDALIVVVAMAVGVVPEGLPAVITITLAIGVQRMAKRNAIIRSLPAVETLGATSVICSDKTGTLTRNEMTARRVVTADHTVMVGGAGYVPVGKLTSAGHEDAAAITASLQLVRAGLLCNDAQLRQTGDNYVVDGDPMEGALVALAIKAGLDPARERTDWKRSDEIPFDAQHRFMATRHAAAAGGQVIFVKGAPERLLAMCQSQTGRGGLRPLDAAFWTDQIGRAAAEGERVLGFAVKSPARSSDQLGFADLDEGFAFMGLVGFIDPPRDEVIQAIAECRSAGIVVKMITGDHAATADAIARQLKLTDSPDVVSGADLDRTPEAAFIGLATHTDVFARTNPEHKLRIVRALQSTGAVVAMTGDGVNDAPALKQADVGIAMGHKGTETAKEASEIVLLDDNFVSIVAAVQEGRTVYDNIRKVIAWTIPTNGGEVFVVILAILFGFTLPMTPVQILWINLILTVTLGLVLAFEPPEPGVMKRPPRPAHAPLLSPFLVWRIVFVSLLFTVGSLGIFFYALGRGLPVETARTMVVNALVVFEIFYLFNVRYLHTSSFFFRGALGTPAVLAALIVVIAAQLAFTYAPFMHRLFETTPLSPAEGLVIIGAGVVMMVVLELEKLLMRRIGALRSLEP</sequence>
<dbReference type="Pfam" id="PF00122">
    <property type="entry name" value="E1-E2_ATPase"/>
    <property type="match status" value="1"/>
</dbReference>
<dbReference type="SFLD" id="SFLDF00027">
    <property type="entry name" value="p-type_atpase"/>
    <property type="match status" value="1"/>
</dbReference>
<evidence type="ECO:0000256" key="11">
    <source>
        <dbReference type="ARBA" id="ARBA00023136"/>
    </source>
</evidence>
<dbReference type="InterPro" id="IPR050510">
    <property type="entry name" value="Cation_transp_ATPase_P-type"/>
</dbReference>
<dbReference type="Gene3D" id="3.40.50.1000">
    <property type="entry name" value="HAD superfamily/HAD-like"/>
    <property type="match status" value="1"/>
</dbReference>
<evidence type="ECO:0000256" key="4">
    <source>
        <dbReference type="ARBA" id="ARBA00022553"/>
    </source>
</evidence>
<evidence type="ECO:0000256" key="2">
    <source>
        <dbReference type="ARBA" id="ARBA00005675"/>
    </source>
</evidence>
<dbReference type="InterPro" id="IPR001757">
    <property type="entry name" value="P_typ_ATPase"/>
</dbReference>
<feature type="transmembrane region" description="Helical" evidence="12">
    <location>
        <begin position="288"/>
        <end position="315"/>
    </location>
</feature>
<keyword evidence="6" id="KW-0547">Nucleotide-binding</keyword>
<dbReference type="PANTHER" id="PTHR43294">
    <property type="entry name" value="SODIUM/POTASSIUM-TRANSPORTING ATPASE SUBUNIT ALPHA"/>
    <property type="match status" value="1"/>
</dbReference>
<dbReference type="Gene3D" id="3.40.1110.10">
    <property type="entry name" value="Calcium-transporting ATPase, cytoplasmic domain N"/>
    <property type="match status" value="1"/>
</dbReference>
<dbReference type="PANTHER" id="PTHR43294:SF21">
    <property type="entry name" value="CATION TRANSPORTING ATPASE"/>
    <property type="match status" value="1"/>
</dbReference>
<dbReference type="PRINTS" id="PR00120">
    <property type="entry name" value="HATPASE"/>
</dbReference>
<dbReference type="GO" id="GO:0005886">
    <property type="term" value="C:plasma membrane"/>
    <property type="evidence" value="ECO:0007669"/>
    <property type="project" value="UniProtKB-SubCell"/>
</dbReference>
<evidence type="ECO:0000256" key="8">
    <source>
        <dbReference type="ARBA" id="ARBA00022842"/>
    </source>
</evidence>
<feature type="transmembrane region" description="Helical" evidence="12">
    <location>
        <begin position="876"/>
        <end position="895"/>
    </location>
</feature>
<evidence type="ECO:0000256" key="3">
    <source>
        <dbReference type="ARBA" id="ARBA00022475"/>
    </source>
</evidence>
<dbReference type="InterPro" id="IPR006068">
    <property type="entry name" value="ATPase_P-typ_cation-transptr_C"/>
</dbReference>
<evidence type="ECO:0000259" key="13">
    <source>
        <dbReference type="SMART" id="SM00831"/>
    </source>
</evidence>
<evidence type="ECO:0000313" key="14">
    <source>
        <dbReference type="EMBL" id="MBI5128395.1"/>
    </source>
</evidence>
<proteinExistence type="inferred from homology"/>